<name>A0A372LP42_9BACI</name>
<evidence type="ECO:0000313" key="1">
    <source>
        <dbReference type="EMBL" id="RFU69504.1"/>
    </source>
</evidence>
<sequence>MNEPKMICCVCGFQQAEGVFSSRIAPVSCAYCKSCSEKGAEPYDVLVTRVAHLMLLQPGYELSPRLEHVKQVTLEISGITEEKFLKDVEIRRTDLSGN</sequence>
<organism evidence="1 2">
    <name type="scientific">Peribacillus saganii</name>
    <dbReference type="NCBI Taxonomy" id="2303992"/>
    <lineage>
        <taxon>Bacteria</taxon>
        <taxon>Bacillati</taxon>
        <taxon>Bacillota</taxon>
        <taxon>Bacilli</taxon>
        <taxon>Bacillales</taxon>
        <taxon>Bacillaceae</taxon>
        <taxon>Peribacillus</taxon>
    </lineage>
</organism>
<keyword evidence="2" id="KW-1185">Reference proteome</keyword>
<dbReference type="AlphaFoldDB" id="A0A372LP42"/>
<reference evidence="1 2" key="1">
    <citation type="submission" date="2018-08" db="EMBL/GenBank/DDBJ databases">
        <title>Bacillus chawlae sp. nov., Bacillus glennii sp. nov., and Bacillus saganii sp. nov. Isolated from the Vehicle Assembly Building at Kennedy Space Center where the Viking Spacecraft were Assembled.</title>
        <authorList>
            <person name="Seuylemezian A."/>
            <person name="Vaishampayan P."/>
        </authorList>
    </citation>
    <scope>NUCLEOTIDE SEQUENCE [LARGE SCALE GENOMIC DNA]</scope>
    <source>
        <strain evidence="1 2">V47-23a</strain>
    </source>
</reference>
<dbReference type="Proteomes" id="UP000264541">
    <property type="component" value="Unassembled WGS sequence"/>
</dbReference>
<protein>
    <submittedName>
        <fullName evidence="1">Uncharacterized protein</fullName>
    </submittedName>
</protein>
<accession>A0A372LP42</accession>
<proteinExistence type="predicted"/>
<comment type="caution">
    <text evidence="1">The sequence shown here is derived from an EMBL/GenBank/DDBJ whole genome shotgun (WGS) entry which is preliminary data.</text>
</comment>
<evidence type="ECO:0000313" key="2">
    <source>
        <dbReference type="Proteomes" id="UP000264541"/>
    </source>
</evidence>
<dbReference type="EMBL" id="QVTE01000024">
    <property type="protein sequence ID" value="RFU69504.1"/>
    <property type="molecule type" value="Genomic_DNA"/>
</dbReference>
<gene>
    <name evidence="1" type="ORF">D0469_09060</name>
</gene>